<dbReference type="Proteomes" id="UP000296862">
    <property type="component" value="Chromosome"/>
</dbReference>
<dbReference type="EMBL" id="CP038810">
    <property type="protein sequence ID" value="QBZ98077.1"/>
    <property type="molecule type" value="Genomic_DNA"/>
</dbReference>
<keyword evidence="3" id="KW-1185">Reference proteome</keyword>
<feature type="chain" id="PRO_5020660452" evidence="1">
    <location>
        <begin position="21"/>
        <end position="851"/>
    </location>
</feature>
<protein>
    <submittedName>
        <fullName evidence="2">Uncharacterized protein</fullName>
    </submittedName>
</protein>
<evidence type="ECO:0000313" key="3">
    <source>
        <dbReference type="Proteomes" id="UP000296862"/>
    </source>
</evidence>
<keyword evidence="1" id="KW-0732">Signal</keyword>
<proteinExistence type="predicted"/>
<dbReference type="OrthoDB" id="1652165at2"/>
<evidence type="ECO:0000313" key="2">
    <source>
        <dbReference type="EMBL" id="QBZ98077.1"/>
    </source>
</evidence>
<organism evidence="2 3">
    <name type="scientific">Flavobacterium sangjuense</name>
    <dbReference type="NCBI Taxonomy" id="2518177"/>
    <lineage>
        <taxon>Bacteria</taxon>
        <taxon>Pseudomonadati</taxon>
        <taxon>Bacteroidota</taxon>
        <taxon>Flavobacteriia</taxon>
        <taxon>Flavobacteriales</taxon>
        <taxon>Flavobacteriaceae</taxon>
        <taxon>Flavobacterium</taxon>
    </lineage>
</organism>
<dbReference type="KEGG" id="fsn:GS03_01582"/>
<reference evidence="2 3" key="1">
    <citation type="submission" date="2019-04" db="EMBL/GenBank/DDBJ databases">
        <title>Flavobacterium sp. GS03.</title>
        <authorList>
            <person name="Kim H."/>
        </authorList>
    </citation>
    <scope>NUCLEOTIDE SEQUENCE [LARGE SCALE GENOMIC DNA]</scope>
    <source>
        <strain evidence="2 3">GS03</strain>
    </source>
</reference>
<gene>
    <name evidence="2" type="ORF">GS03_01582</name>
</gene>
<dbReference type="AlphaFoldDB" id="A0A4P7PT12"/>
<dbReference type="RefSeq" id="WP_136151992.1">
    <property type="nucleotide sequence ID" value="NZ_CP038810.1"/>
</dbReference>
<feature type="signal peptide" evidence="1">
    <location>
        <begin position="1"/>
        <end position="20"/>
    </location>
</feature>
<accession>A0A4P7PT12</accession>
<sequence length="851" mass="89444">MKPSLLSLVTVLVFSLDLNAQCTITGTVNASSLTCSSFNGCSIIYVGDGTSATSIYMDANLDLSCLGTIQLVVTNNASLDFTPGNNRLTLGDGSSMIINPGGSLIGGSCNASERIYIGTNLLASCNGGAGADFSFYDLMTFGGTGSLTSNSPICTGNTLNLLAIPPPNGTYTYSFFGNGLPGGGTTYSSSPSYSLAAPATAGSYVYQVKMKSSFPGNPIAVAEITVVVNTGLATATPVTILTQTTCTVATGTITITSPTGSGMTYSINGLTYTNTTGIFSGVAIGTYSVTAKNSSGCISPAASVTINGQPTNTWNGTSWSAGSPPTSSQIAVFAGAYSSTGDITACSLQINSGVAVTMNAGHTLTIVNAVTVTGGGSLTFEDTASLLQTNDASVNTGNITYKRKTTDLKQYDYTYWSSPVTAATLSQLATNSLFYSYNSSSNGWTYQTGSTVMTPGVGYIGRAPSNLTYNPTQIVETTFTGVPNNGVINVPVIKTSVPSYNLIGNPYPSAIDLDVFIAANLSVMTGTVYLWTHTTPITYYQYTINDYAKYNFTGSVGTGIAAPSGGPVPTGKVAAAQGFFIEADINLASGTYSATFTNAARLAGNNNQFFKSGRASAHTATISERLERHRIWLSLSEADGARDQMLLGYVEGATDDFDAVFDSRVVAMGSPVTMYTKVGTRDLSIQGKSLPFSDTDSIPIAYTTTVNGELSINLDNFDGIFDYQDIYLLDKATNTLHDLKTGTYTFVTTAGTFENRFELRFTYEKFSAPTSSLNPNDVKIISSGHQLQVVSSAMPMAQVEVFDILGKLLFSQKGLNTNLFQTTSLKTTTQVVLVKIRLENQDSITKKIVIQ</sequence>
<name>A0A4P7PT12_9FLAO</name>
<evidence type="ECO:0000256" key="1">
    <source>
        <dbReference type="SAM" id="SignalP"/>
    </source>
</evidence>
<dbReference type="NCBIfam" id="NF033708">
    <property type="entry name" value="T9SS_Cterm_ChiA"/>
    <property type="match status" value="1"/>
</dbReference>